<keyword evidence="3" id="KW-1185">Reference proteome</keyword>
<name>A0A1H8WUV1_9EURY</name>
<dbReference type="EMBL" id="FODV01000045">
    <property type="protein sequence ID" value="SEP31426.1"/>
    <property type="molecule type" value="Genomic_DNA"/>
</dbReference>
<evidence type="ECO:0000256" key="1">
    <source>
        <dbReference type="SAM" id="Coils"/>
    </source>
</evidence>
<evidence type="ECO:0000313" key="3">
    <source>
        <dbReference type="Proteomes" id="UP000199126"/>
    </source>
</evidence>
<reference evidence="3" key="1">
    <citation type="submission" date="2016-10" db="EMBL/GenBank/DDBJ databases">
        <authorList>
            <person name="Varghese N."/>
            <person name="Submissions S."/>
        </authorList>
    </citation>
    <scope>NUCLEOTIDE SEQUENCE [LARGE SCALE GENOMIC DNA]</scope>
    <source>
        <strain evidence="3">CGMCC 1.10121</strain>
    </source>
</reference>
<sequence>MGLKIKRIGYENIREFEGLELDLTNGTDDPHHVSLVQMPNGMGKTTTMQLIRTILLGKDLDEEEVRSYQPTDFDAVDGTFEVDFEFNGDVFTLRLELDYEYGNYAYRRIRPQRVAGGDIPEHRLPHQLESVMTEEFVDLFVFNGELTEDFIETGNEEAENAIKIVNYLNRIDGFRRQIEDVVDERQETASTNVETEQGYKGKKTRLEKVKSKLESLEEKEGDLEDAIEDHKDKIESLDEQREELLANKEEILQKDQRLDEEIGNLKSGLETETQNHLEEMRKPSKLSASFNDDLETLLDNMNIMKLPKSTSEEFFRELAEGDDCICDRPIDDDISETIKENAEQYLSEDDIAVLNALKDQLRTIPDYDGFDDTFEELQDKRDELHQKQQEKNSLEIDDPELQEKVKELVEQRKDEVDAKEAKERELQNLRTNDKTIQNEEGLDWRKNIPLCRREKDKLEKEVRRASQTVNFGKRADLLEEIFEEFTDRSLNALKDRQIEDTNDKLEQILGLSKVQVEDIDNSIVIEGRDGTSEGQRLSVAYAYLATLFEDSALDVPFVIDSPAVSIDYEKREEVARIIPGLFDQLLIFVISPERERFVNELDSDDVQYYTVHKTETGAPGEIKKHTDKDFFMEFQSEEERKEAEPQEVA</sequence>
<evidence type="ECO:0000313" key="2">
    <source>
        <dbReference type="EMBL" id="SEP31426.1"/>
    </source>
</evidence>
<dbReference type="RefSeq" id="WP_089828143.1">
    <property type="nucleotide sequence ID" value="NZ_FODV01000045.1"/>
</dbReference>
<organism evidence="2 3">
    <name type="scientific">Halogranum amylolyticum</name>
    <dbReference type="NCBI Taxonomy" id="660520"/>
    <lineage>
        <taxon>Archaea</taxon>
        <taxon>Methanobacteriati</taxon>
        <taxon>Methanobacteriota</taxon>
        <taxon>Stenosarchaea group</taxon>
        <taxon>Halobacteria</taxon>
        <taxon>Halobacteriales</taxon>
        <taxon>Haloferacaceae</taxon>
    </lineage>
</organism>
<dbReference type="SUPFAM" id="SSF52540">
    <property type="entry name" value="P-loop containing nucleoside triphosphate hydrolases"/>
    <property type="match status" value="2"/>
</dbReference>
<dbReference type="Gene3D" id="3.40.50.300">
    <property type="entry name" value="P-loop containing nucleotide triphosphate hydrolases"/>
    <property type="match status" value="1"/>
</dbReference>
<dbReference type="AlphaFoldDB" id="A0A1H8WUV1"/>
<keyword evidence="1" id="KW-0175">Coiled coil</keyword>
<proteinExistence type="predicted"/>
<dbReference type="OrthoDB" id="324655at2157"/>
<feature type="coiled-coil region" evidence="1">
    <location>
        <begin position="367"/>
        <end position="468"/>
    </location>
</feature>
<feature type="coiled-coil region" evidence="1">
    <location>
        <begin position="199"/>
        <end position="261"/>
    </location>
</feature>
<evidence type="ECO:0008006" key="4">
    <source>
        <dbReference type="Google" id="ProtNLM"/>
    </source>
</evidence>
<protein>
    <recommendedName>
        <fullName evidence="4">DNA sulfur modification protein DndD</fullName>
    </recommendedName>
</protein>
<dbReference type="Proteomes" id="UP000199126">
    <property type="component" value="Unassembled WGS sequence"/>
</dbReference>
<accession>A0A1H8WUV1</accession>
<dbReference type="InterPro" id="IPR027417">
    <property type="entry name" value="P-loop_NTPase"/>
</dbReference>
<gene>
    <name evidence="2" type="ORF">SAMN04487948_1456</name>
</gene>